<dbReference type="KEGG" id="acab:QRX50_20840"/>
<evidence type="ECO:0000256" key="1">
    <source>
        <dbReference type="SAM" id="MobiDB-lite"/>
    </source>
</evidence>
<dbReference type="Gene3D" id="1.10.150.870">
    <property type="match status" value="1"/>
</dbReference>
<dbReference type="Pfam" id="PF14579">
    <property type="entry name" value="HHH_6"/>
    <property type="match status" value="1"/>
</dbReference>
<evidence type="ECO:0000313" key="4">
    <source>
        <dbReference type="Proteomes" id="UP001236014"/>
    </source>
</evidence>
<dbReference type="PANTHER" id="PTHR32294">
    <property type="entry name" value="DNA POLYMERASE III SUBUNIT ALPHA"/>
    <property type="match status" value="1"/>
</dbReference>
<dbReference type="PANTHER" id="PTHR32294:SF4">
    <property type="entry name" value="ERROR-PRONE DNA POLYMERASE"/>
    <property type="match status" value="1"/>
</dbReference>
<reference evidence="3 4" key="1">
    <citation type="submission" date="2023-06" db="EMBL/GenBank/DDBJ databases">
        <authorList>
            <person name="Oyuntsetseg B."/>
            <person name="Kim S.B."/>
        </authorList>
    </citation>
    <scope>NUCLEOTIDE SEQUENCE [LARGE SCALE GENOMIC DNA]</scope>
    <source>
        <strain evidence="3 4">2-15</strain>
    </source>
</reference>
<dbReference type="GO" id="GO:0008408">
    <property type="term" value="F:3'-5' exonuclease activity"/>
    <property type="evidence" value="ECO:0007669"/>
    <property type="project" value="InterPro"/>
</dbReference>
<dbReference type="RefSeq" id="WP_285973591.1">
    <property type="nucleotide sequence ID" value="NZ_CP127294.1"/>
</dbReference>
<keyword evidence="4" id="KW-1185">Reference proteome</keyword>
<evidence type="ECO:0000259" key="2">
    <source>
        <dbReference type="Pfam" id="PF14579"/>
    </source>
</evidence>
<dbReference type="InterPro" id="IPR029460">
    <property type="entry name" value="DNAPol_HHH"/>
</dbReference>
<dbReference type="InterPro" id="IPR004805">
    <property type="entry name" value="DnaE2/DnaE/PolC"/>
</dbReference>
<dbReference type="CDD" id="cd04485">
    <property type="entry name" value="DnaE_OBF"/>
    <property type="match status" value="1"/>
</dbReference>
<dbReference type="GO" id="GO:0006260">
    <property type="term" value="P:DNA replication"/>
    <property type="evidence" value="ECO:0007669"/>
    <property type="project" value="InterPro"/>
</dbReference>
<evidence type="ECO:0000313" key="3">
    <source>
        <dbReference type="EMBL" id="WIX83031.1"/>
    </source>
</evidence>
<dbReference type="Proteomes" id="UP001236014">
    <property type="component" value="Chromosome"/>
</dbReference>
<feature type="domain" description="DNA polymerase helix-hairpin-helix motif" evidence="2">
    <location>
        <begin position="47"/>
        <end position="139"/>
    </location>
</feature>
<feature type="region of interest" description="Disordered" evidence="1">
    <location>
        <begin position="51"/>
        <end position="70"/>
    </location>
</feature>
<accession>A0A9Y2IPZ2</accession>
<gene>
    <name evidence="3" type="ORF">QRX50_20840</name>
</gene>
<dbReference type="AlphaFoldDB" id="A0A9Y2IPZ2"/>
<name>A0A9Y2IPZ2_9PSEU</name>
<protein>
    <recommendedName>
        <fullName evidence="2">DNA polymerase helix-hairpin-helix motif domain-containing protein</fullName>
    </recommendedName>
</protein>
<proteinExistence type="predicted"/>
<dbReference type="EMBL" id="CP127294">
    <property type="protein sequence ID" value="WIX83031.1"/>
    <property type="molecule type" value="Genomic_DNA"/>
</dbReference>
<sequence>MSFALLVYASAWFKRYYPAAFCAGLLRAQPMGFYSPQSLVADARRHGVTTREPDLNLSLPHATLEPDPDSEGGVAIRLGLAGIRSVGQDLAERIVAERDAAGPYTSIGQLTERVQLDRPVVEALATAGVFTRLGPDRRAALWAAGAAAATRAEHIPGLAMGHDAPALPGMTTFELASADLWATGITAGRHPIEFLRTHLNQLGAIPADHLLDIPDGTRIKVGGAVTHKQRPATAGGITFLNLEDETGMANVIVSVGMWRRDRQIWLSSPALLVRGIAQVGQGTVSLVADQVTPLDLKSLAASSRDFR</sequence>
<organism evidence="3 4">
    <name type="scientific">Amycolatopsis carbonis</name>
    <dbReference type="NCBI Taxonomy" id="715471"/>
    <lineage>
        <taxon>Bacteria</taxon>
        <taxon>Bacillati</taxon>
        <taxon>Actinomycetota</taxon>
        <taxon>Actinomycetes</taxon>
        <taxon>Pseudonocardiales</taxon>
        <taxon>Pseudonocardiaceae</taxon>
        <taxon>Amycolatopsis</taxon>
    </lineage>
</organism>